<evidence type="ECO:0000256" key="1">
    <source>
        <dbReference type="ARBA" id="ARBA00001946"/>
    </source>
</evidence>
<gene>
    <name evidence="7" type="ORF">GCM10009717_27450</name>
</gene>
<dbReference type="InterPro" id="IPR008949">
    <property type="entry name" value="Isoprenoid_synthase_dom_sf"/>
</dbReference>
<evidence type="ECO:0000256" key="3">
    <source>
        <dbReference type="ARBA" id="ARBA00022679"/>
    </source>
</evidence>
<dbReference type="Gene3D" id="1.10.600.10">
    <property type="entry name" value="Farnesyl Diphosphate Synthase"/>
    <property type="match status" value="1"/>
</dbReference>
<accession>A0ABP5CA97</accession>
<dbReference type="PANTHER" id="PTHR12001:SF85">
    <property type="entry name" value="SHORT CHAIN ISOPRENYL DIPHOSPHATE SYNTHASE"/>
    <property type="match status" value="1"/>
</dbReference>
<dbReference type="SFLD" id="SFLDS00005">
    <property type="entry name" value="Isoprenoid_Synthase_Type_I"/>
    <property type="match status" value="1"/>
</dbReference>
<dbReference type="InterPro" id="IPR000092">
    <property type="entry name" value="Polyprenyl_synt"/>
</dbReference>
<sequence>MLPAPVTAAAARSSLERSTEPVLESELAHDRARAFADRIDDALGDVAALAGVHWNEVGRRTASAGPEMAHLVAGAREADGGKYLRPRLAAASFLAHDGTDLALLRHVAGAVQLVHLALCAHDDVIDGDRVRHGRPNVIGRAEADARAAGLGASAATRQGEASGLLAGDLALNAAILALITAEAPDAARLRLAAVALDAIEQTVAGELLDVRSETLAPAETRPLLVARLKTAAYSVTLPLQLGAIAAGADDPVTADAVERVGTALGIAYQLGDDDLGLFGTFETTGKSTLSDLRDGKRTEHIRLAIERADPADRARIAQVLGSPDATEEDARRVRDIVTATGARSAVHALIDSHLELGIRTARAELPAPLAEHLAGLARALRHRTS</sequence>
<dbReference type="Proteomes" id="UP001499954">
    <property type="component" value="Unassembled WGS sequence"/>
</dbReference>
<dbReference type="RefSeq" id="WP_170298552.1">
    <property type="nucleotide sequence ID" value="NZ_BAAAMK010000005.1"/>
</dbReference>
<organism evidence="7 8">
    <name type="scientific">Agromyces allii</name>
    <dbReference type="NCBI Taxonomy" id="393607"/>
    <lineage>
        <taxon>Bacteria</taxon>
        <taxon>Bacillati</taxon>
        <taxon>Actinomycetota</taxon>
        <taxon>Actinomycetes</taxon>
        <taxon>Micrococcales</taxon>
        <taxon>Microbacteriaceae</taxon>
        <taxon>Agromyces</taxon>
    </lineage>
</organism>
<name>A0ABP5CA97_9MICO</name>
<dbReference type="SUPFAM" id="SSF48576">
    <property type="entry name" value="Terpenoid synthases"/>
    <property type="match status" value="1"/>
</dbReference>
<evidence type="ECO:0000256" key="5">
    <source>
        <dbReference type="ARBA" id="ARBA00022842"/>
    </source>
</evidence>
<comment type="similarity">
    <text evidence="2 6">Belongs to the FPP/GGPP synthase family.</text>
</comment>
<reference evidence="8" key="1">
    <citation type="journal article" date="2019" name="Int. J. Syst. Evol. Microbiol.">
        <title>The Global Catalogue of Microorganisms (GCM) 10K type strain sequencing project: providing services to taxonomists for standard genome sequencing and annotation.</title>
        <authorList>
            <consortium name="The Broad Institute Genomics Platform"/>
            <consortium name="The Broad Institute Genome Sequencing Center for Infectious Disease"/>
            <person name="Wu L."/>
            <person name="Ma J."/>
        </authorList>
    </citation>
    <scope>NUCLEOTIDE SEQUENCE [LARGE SCALE GENOMIC DNA]</scope>
    <source>
        <strain evidence="8">JCM 13584</strain>
    </source>
</reference>
<comment type="caution">
    <text evidence="7">The sequence shown here is derived from an EMBL/GenBank/DDBJ whole genome shotgun (WGS) entry which is preliminary data.</text>
</comment>
<evidence type="ECO:0000256" key="4">
    <source>
        <dbReference type="ARBA" id="ARBA00022723"/>
    </source>
</evidence>
<keyword evidence="8" id="KW-1185">Reference proteome</keyword>
<dbReference type="PANTHER" id="PTHR12001">
    <property type="entry name" value="GERANYLGERANYL PYROPHOSPHATE SYNTHASE"/>
    <property type="match status" value="1"/>
</dbReference>
<proteinExistence type="inferred from homology"/>
<protein>
    <submittedName>
        <fullName evidence="7">Polyprenyl synthetase family protein</fullName>
    </submittedName>
</protein>
<keyword evidence="4" id="KW-0479">Metal-binding</keyword>
<comment type="cofactor">
    <cofactor evidence="1">
        <name>Mg(2+)</name>
        <dbReference type="ChEBI" id="CHEBI:18420"/>
    </cofactor>
</comment>
<dbReference type="Pfam" id="PF00348">
    <property type="entry name" value="polyprenyl_synt"/>
    <property type="match status" value="1"/>
</dbReference>
<keyword evidence="5" id="KW-0460">Magnesium</keyword>
<keyword evidence="3 6" id="KW-0808">Transferase</keyword>
<evidence type="ECO:0000256" key="2">
    <source>
        <dbReference type="ARBA" id="ARBA00006706"/>
    </source>
</evidence>
<evidence type="ECO:0000313" key="8">
    <source>
        <dbReference type="Proteomes" id="UP001499954"/>
    </source>
</evidence>
<dbReference type="EMBL" id="BAAAMK010000005">
    <property type="protein sequence ID" value="GAA1959400.1"/>
    <property type="molecule type" value="Genomic_DNA"/>
</dbReference>
<evidence type="ECO:0000256" key="6">
    <source>
        <dbReference type="RuleBase" id="RU004466"/>
    </source>
</evidence>
<evidence type="ECO:0000313" key="7">
    <source>
        <dbReference type="EMBL" id="GAA1959400.1"/>
    </source>
</evidence>